<dbReference type="SUPFAM" id="SSF52242">
    <property type="entry name" value="Cobalamin (vitamin B12)-binding domain"/>
    <property type="match status" value="1"/>
</dbReference>
<dbReference type="RefSeq" id="WP_350789812.1">
    <property type="nucleotide sequence ID" value="NZ_JBEPEK010000563.1"/>
</dbReference>
<dbReference type="Pfam" id="PF02310">
    <property type="entry name" value="B12-binding"/>
    <property type="match status" value="1"/>
</dbReference>
<feature type="domain" description="B12-binding" evidence="1">
    <location>
        <begin position="6"/>
        <end position="101"/>
    </location>
</feature>
<dbReference type="EMBL" id="JBEPEK010000563">
    <property type="protein sequence ID" value="MER7186269.1"/>
    <property type="molecule type" value="Genomic_DNA"/>
</dbReference>
<name>A0ABV1XB90_9ACTN</name>
<keyword evidence="3" id="KW-1185">Reference proteome</keyword>
<dbReference type="InterPro" id="IPR036724">
    <property type="entry name" value="Cobalamin-bd_sf"/>
</dbReference>
<gene>
    <name evidence="2" type="ORF">ABT404_43585</name>
</gene>
<dbReference type="InterPro" id="IPR006158">
    <property type="entry name" value="Cobalamin-bd"/>
</dbReference>
<proteinExistence type="predicted"/>
<dbReference type="Proteomes" id="UP001474181">
    <property type="component" value="Unassembled WGS sequence"/>
</dbReference>
<dbReference type="PROSITE" id="PS51332">
    <property type="entry name" value="B12_BINDING"/>
    <property type="match status" value="1"/>
</dbReference>
<evidence type="ECO:0000313" key="3">
    <source>
        <dbReference type="Proteomes" id="UP001474181"/>
    </source>
</evidence>
<organism evidence="2 3">
    <name type="scientific">Streptomyces hyaluromycini</name>
    <dbReference type="NCBI Taxonomy" id="1377993"/>
    <lineage>
        <taxon>Bacteria</taxon>
        <taxon>Bacillati</taxon>
        <taxon>Actinomycetota</taxon>
        <taxon>Actinomycetes</taxon>
        <taxon>Kitasatosporales</taxon>
        <taxon>Streptomycetaceae</taxon>
        <taxon>Streptomyces</taxon>
    </lineage>
</organism>
<dbReference type="CDD" id="cd02065">
    <property type="entry name" value="B12-binding_like"/>
    <property type="match status" value="1"/>
</dbReference>
<sequence>MSRTTPGVAVVSGLSSDAHTWNLVYLQLLLEESGYRVVNLGACVPDAELAARCRRARPELIALGSVNGHAGQDGPRAVAAIRAQPGLVTVPVVIGGLLDTV</sequence>
<evidence type="ECO:0000313" key="2">
    <source>
        <dbReference type="EMBL" id="MER7186269.1"/>
    </source>
</evidence>
<dbReference type="Gene3D" id="3.40.50.280">
    <property type="entry name" value="Cobalamin-binding domain"/>
    <property type="match status" value="1"/>
</dbReference>
<reference evidence="2 3" key="1">
    <citation type="submission" date="2024-06" db="EMBL/GenBank/DDBJ databases">
        <title>The Natural Products Discovery Center: Release of the First 8490 Sequenced Strains for Exploring Actinobacteria Biosynthetic Diversity.</title>
        <authorList>
            <person name="Kalkreuter E."/>
            <person name="Kautsar S.A."/>
            <person name="Yang D."/>
            <person name="Bader C.D."/>
            <person name="Teijaro C.N."/>
            <person name="Fluegel L."/>
            <person name="Davis C.M."/>
            <person name="Simpson J.R."/>
            <person name="Lauterbach L."/>
            <person name="Steele A.D."/>
            <person name="Gui C."/>
            <person name="Meng S."/>
            <person name="Li G."/>
            <person name="Viehrig K."/>
            <person name="Ye F."/>
            <person name="Su P."/>
            <person name="Kiefer A.F."/>
            <person name="Nichols A."/>
            <person name="Cepeda A.J."/>
            <person name="Yan W."/>
            <person name="Fan B."/>
            <person name="Jiang Y."/>
            <person name="Adhikari A."/>
            <person name="Zheng C.-J."/>
            <person name="Schuster L."/>
            <person name="Cowan T.M."/>
            <person name="Smanski M.J."/>
            <person name="Chevrette M.G."/>
            <person name="De Carvalho L.P.S."/>
            <person name="Shen B."/>
        </authorList>
    </citation>
    <scope>NUCLEOTIDE SEQUENCE [LARGE SCALE GENOMIC DNA]</scope>
    <source>
        <strain evidence="2 3">NPDC000234</strain>
    </source>
</reference>
<protein>
    <submittedName>
        <fullName evidence="2">Cobalamin-dependent protein</fullName>
    </submittedName>
</protein>
<evidence type="ECO:0000259" key="1">
    <source>
        <dbReference type="PROSITE" id="PS51332"/>
    </source>
</evidence>
<comment type="caution">
    <text evidence="2">The sequence shown here is derived from an EMBL/GenBank/DDBJ whole genome shotgun (WGS) entry which is preliminary data.</text>
</comment>
<accession>A0ABV1XB90</accession>
<feature type="non-terminal residue" evidence="2">
    <location>
        <position position="101"/>
    </location>
</feature>